<dbReference type="Pfam" id="PF12833">
    <property type="entry name" value="HTH_18"/>
    <property type="match status" value="1"/>
</dbReference>
<evidence type="ECO:0000256" key="2">
    <source>
        <dbReference type="ARBA" id="ARBA00023125"/>
    </source>
</evidence>
<dbReference type="PANTHER" id="PTHR46796">
    <property type="entry name" value="HTH-TYPE TRANSCRIPTIONAL ACTIVATOR RHAS-RELATED"/>
    <property type="match status" value="1"/>
</dbReference>
<organism evidence="5 6">
    <name type="scientific">Citrobacter telavivensis</name>
    <dbReference type="NCBI Taxonomy" id="2653932"/>
    <lineage>
        <taxon>Bacteria</taxon>
        <taxon>Pseudomonadati</taxon>
        <taxon>Pseudomonadota</taxon>
        <taxon>Gammaproteobacteria</taxon>
        <taxon>Enterobacterales</taxon>
        <taxon>Enterobacteriaceae</taxon>
        <taxon>Citrobacter</taxon>
    </lineage>
</organism>
<protein>
    <submittedName>
        <fullName evidence="5">Helix-turn-helix domain-containing protein</fullName>
    </submittedName>
</protein>
<keyword evidence="3" id="KW-0804">Transcription</keyword>
<evidence type="ECO:0000313" key="5">
    <source>
        <dbReference type="EMBL" id="MPQ54594.1"/>
    </source>
</evidence>
<evidence type="ECO:0000256" key="1">
    <source>
        <dbReference type="ARBA" id="ARBA00023015"/>
    </source>
</evidence>
<feature type="domain" description="HTH araC/xylS-type" evidence="4">
    <location>
        <begin position="1"/>
        <end position="101"/>
    </location>
</feature>
<dbReference type="GO" id="GO:0043565">
    <property type="term" value="F:sequence-specific DNA binding"/>
    <property type="evidence" value="ECO:0007669"/>
    <property type="project" value="InterPro"/>
</dbReference>
<proteinExistence type="predicted"/>
<dbReference type="PANTHER" id="PTHR46796:SF15">
    <property type="entry name" value="BLL1074 PROTEIN"/>
    <property type="match status" value="1"/>
</dbReference>
<dbReference type="PROSITE" id="PS01124">
    <property type="entry name" value="HTH_ARAC_FAMILY_2"/>
    <property type="match status" value="1"/>
</dbReference>
<dbReference type="GO" id="GO:0003700">
    <property type="term" value="F:DNA-binding transcription factor activity"/>
    <property type="evidence" value="ECO:0007669"/>
    <property type="project" value="InterPro"/>
</dbReference>
<dbReference type="InterPro" id="IPR050204">
    <property type="entry name" value="AraC_XylS_family_regulators"/>
</dbReference>
<dbReference type="Proteomes" id="UP000475079">
    <property type="component" value="Unassembled WGS sequence"/>
</dbReference>
<reference evidence="5 6" key="1">
    <citation type="submission" date="2019-10" db="EMBL/GenBank/DDBJ databases">
        <title>Characterization of a new Citrobacter species.</title>
        <authorList>
            <person name="Goncalves Ribeiro T."/>
            <person name="Izdebski R."/>
            <person name="Urbanowicz P."/>
            <person name="Carmeli Y."/>
            <person name="Gniadkowski M."/>
            <person name="Peixe L."/>
        </authorList>
    </citation>
    <scope>NUCLEOTIDE SEQUENCE [LARGE SCALE GENOMIC DNA]</scope>
    <source>
        <strain evidence="5 6">NMI7905_11</strain>
    </source>
</reference>
<name>A0A6L5EGE0_9ENTR</name>
<evidence type="ECO:0000313" key="6">
    <source>
        <dbReference type="Proteomes" id="UP000475079"/>
    </source>
</evidence>
<dbReference type="InterPro" id="IPR018060">
    <property type="entry name" value="HTH_AraC"/>
</dbReference>
<gene>
    <name evidence="5" type="ORF">GBB84_27380</name>
</gene>
<keyword evidence="6" id="KW-1185">Reference proteome</keyword>
<dbReference type="SMART" id="SM00342">
    <property type="entry name" value="HTH_ARAC"/>
    <property type="match status" value="1"/>
</dbReference>
<evidence type="ECO:0000259" key="4">
    <source>
        <dbReference type="PROSITE" id="PS01124"/>
    </source>
</evidence>
<sequence length="124" mass="14310">MLLQQVLACSSSVYGMLRLNALSDITSYSTRHINRLCQARIGLSWKSFVRILRINEACRRINRGGDVLRTLACDLDYHDQAHFTKDFKALCGVTPSDYQRNLSDFYHEETKLCAHLPDRYAHCK</sequence>
<dbReference type="AlphaFoldDB" id="A0A6L5EGE0"/>
<dbReference type="SUPFAM" id="SSF46689">
    <property type="entry name" value="Homeodomain-like"/>
    <property type="match status" value="1"/>
</dbReference>
<keyword evidence="1" id="KW-0805">Transcription regulation</keyword>
<comment type="caution">
    <text evidence="5">The sequence shown here is derived from an EMBL/GenBank/DDBJ whole genome shotgun (WGS) entry which is preliminary data.</text>
</comment>
<dbReference type="EMBL" id="WHIY01000034">
    <property type="protein sequence ID" value="MPQ54594.1"/>
    <property type="molecule type" value="Genomic_DNA"/>
</dbReference>
<dbReference type="Gene3D" id="1.10.10.60">
    <property type="entry name" value="Homeodomain-like"/>
    <property type="match status" value="1"/>
</dbReference>
<dbReference type="InterPro" id="IPR009057">
    <property type="entry name" value="Homeodomain-like_sf"/>
</dbReference>
<evidence type="ECO:0000256" key="3">
    <source>
        <dbReference type="ARBA" id="ARBA00023163"/>
    </source>
</evidence>
<keyword evidence="2" id="KW-0238">DNA-binding</keyword>
<accession>A0A6L5EGE0</accession>